<evidence type="ECO:0000313" key="5">
    <source>
        <dbReference type="Proteomes" id="UP000251617"/>
    </source>
</evidence>
<feature type="domain" description="Glycosyltransferase subfamily 4-like N-terminal" evidence="3">
    <location>
        <begin position="18"/>
        <end position="190"/>
    </location>
</feature>
<dbReference type="GO" id="GO:1901135">
    <property type="term" value="P:carbohydrate derivative metabolic process"/>
    <property type="evidence" value="ECO:0007669"/>
    <property type="project" value="UniProtKB-ARBA"/>
</dbReference>
<protein>
    <submittedName>
        <fullName evidence="4">Glycosyl transferase group 1 family protein</fullName>
    </submittedName>
</protein>
<dbReference type="PANTHER" id="PTHR12526">
    <property type="entry name" value="GLYCOSYLTRANSFERASE"/>
    <property type="match status" value="1"/>
</dbReference>
<gene>
    <name evidence="4" type="ORF">C1S65_19530</name>
</gene>
<keyword evidence="1" id="KW-0472">Membrane</keyword>
<sequence length="390" mass="42698">MHCGIDMKVLYVVVSTGVGGAEQHLLRVTTQLRRRNYEPVIFALNADGPLAQSFIDGGVPVHGVSLPSWLSRGLRFNGLRAGAKLLLAAIALYRLYWKMRPQVTHFFLPAAYLVGGLTSLIGPPVQRIMSRRSLNFYQQKHKWSARVERWLHGRMDFVSGNAQAVVQDLLDEGVPSSKVRLIYNGVPLERFRHARPRNQVREELGLDDQVLVFTIVANLLPYKGHSDLVEAFARVRQDLKQPWICLCVGRDDGLGPFLQASAVEAGVGSNIVFLGARDDVPDLLTASDIGVLCSHEEGFSNAILEAMAAGLPMVVTRVGGNAEAVIDGLTGRVVPPHSPAELGQALLAVALDPDRCRMGEAGRERVERVFSMEACIQAYEDLYRGADSAA</sequence>
<accession>A0AAD0L8E7</accession>
<feature type="transmembrane region" description="Helical" evidence="1">
    <location>
        <begin position="103"/>
        <end position="122"/>
    </location>
</feature>
<keyword evidence="4" id="KW-0808">Transferase</keyword>
<dbReference type="PANTHER" id="PTHR12526:SF623">
    <property type="entry name" value="WABG"/>
    <property type="match status" value="1"/>
</dbReference>
<dbReference type="EMBL" id="CP030750">
    <property type="protein sequence ID" value="AXA26193.1"/>
    <property type="molecule type" value="Genomic_DNA"/>
</dbReference>
<keyword evidence="1" id="KW-1133">Transmembrane helix</keyword>
<reference evidence="4 5" key="1">
    <citation type="submission" date="2018-06" db="EMBL/GenBank/DDBJ databases">
        <title>The genome of Pseudomonas putida NX-1, a lignin degrader.</title>
        <authorList>
            <person name="Xu Z."/>
        </authorList>
    </citation>
    <scope>NUCLEOTIDE SEQUENCE [LARGE SCALE GENOMIC DNA]</scope>
    <source>
        <strain evidence="4 5">NX-1</strain>
    </source>
</reference>
<dbReference type="InterPro" id="IPR001296">
    <property type="entry name" value="Glyco_trans_1"/>
</dbReference>
<evidence type="ECO:0000259" key="3">
    <source>
        <dbReference type="Pfam" id="PF13439"/>
    </source>
</evidence>
<dbReference type="SUPFAM" id="SSF53756">
    <property type="entry name" value="UDP-Glycosyltransferase/glycogen phosphorylase"/>
    <property type="match status" value="1"/>
</dbReference>
<keyword evidence="1" id="KW-0812">Transmembrane</keyword>
<dbReference type="Proteomes" id="UP000251617">
    <property type="component" value="Chromosome"/>
</dbReference>
<evidence type="ECO:0000259" key="2">
    <source>
        <dbReference type="Pfam" id="PF00534"/>
    </source>
</evidence>
<feature type="domain" description="Glycosyl transferase family 1" evidence="2">
    <location>
        <begin position="198"/>
        <end position="365"/>
    </location>
</feature>
<dbReference type="AlphaFoldDB" id="A0AAD0L8E7"/>
<proteinExistence type="predicted"/>
<dbReference type="InterPro" id="IPR028098">
    <property type="entry name" value="Glyco_trans_4-like_N"/>
</dbReference>
<name>A0AAD0L8E7_PSEPU</name>
<evidence type="ECO:0000256" key="1">
    <source>
        <dbReference type="SAM" id="Phobius"/>
    </source>
</evidence>
<organism evidence="4 5">
    <name type="scientific">Pseudomonas putida</name>
    <name type="common">Arthrobacter siderocapsulatus</name>
    <dbReference type="NCBI Taxonomy" id="303"/>
    <lineage>
        <taxon>Bacteria</taxon>
        <taxon>Pseudomonadati</taxon>
        <taxon>Pseudomonadota</taxon>
        <taxon>Gammaproteobacteria</taxon>
        <taxon>Pseudomonadales</taxon>
        <taxon>Pseudomonadaceae</taxon>
        <taxon>Pseudomonas</taxon>
    </lineage>
</organism>
<dbReference type="Pfam" id="PF13439">
    <property type="entry name" value="Glyco_transf_4"/>
    <property type="match status" value="1"/>
</dbReference>
<dbReference type="Gene3D" id="3.40.50.2000">
    <property type="entry name" value="Glycogen Phosphorylase B"/>
    <property type="match status" value="2"/>
</dbReference>
<dbReference type="GO" id="GO:0016757">
    <property type="term" value="F:glycosyltransferase activity"/>
    <property type="evidence" value="ECO:0007669"/>
    <property type="project" value="InterPro"/>
</dbReference>
<evidence type="ECO:0000313" key="4">
    <source>
        <dbReference type="EMBL" id="AXA26193.1"/>
    </source>
</evidence>
<dbReference type="Pfam" id="PF00534">
    <property type="entry name" value="Glycos_transf_1"/>
    <property type="match status" value="1"/>
</dbReference>